<dbReference type="PANTHER" id="PTHR45927:SF2">
    <property type="entry name" value="SERINE_THREONINE RECEPTOR-LIKE KINASE NFP"/>
    <property type="match status" value="1"/>
</dbReference>
<dbReference type="Pfam" id="PF23446">
    <property type="entry name" value="LysM1_NFP_LYK"/>
    <property type="match status" value="1"/>
</dbReference>
<dbReference type="EnsemblPlants" id="QL06p044629:mrna">
    <property type="protein sequence ID" value="QL06p044629:mrna"/>
    <property type="gene ID" value="QL06p044629"/>
</dbReference>
<name>A0A7N2LYQ7_QUELO</name>
<dbReference type="Gene3D" id="1.10.510.10">
    <property type="entry name" value="Transferase(Phosphotransferase) domain 1"/>
    <property type="match status" value="1"/>
</dbReference>
<dbReference type="Gramene" id="QL06p044629:mrna">
    <property type="protein sequence ID" value="QL06p044629:mrna"/>
    <property type="gene ID" value="QL06p044629"/>
</dbReference>
<keyword evidence="1" id="KW-0732">Signal</keyword>
<dbReference type="InterPro" id="IPR052611">
    <property type="entry name" value="Plant_RLK_LysM"/>
</dbReference>
<evidence type="ECO:0000313" key="3">
    <source>
        <dbReference type="EnsemblPlants" id="QL06p044629:mrna"/>
    </source>
</evidence>
<sequence>MAIYFLSSQSLILLLLLSFSSTHLTVQSTSNNTSTGFSCSHAQPPAFLDLGNISDLFQVSHVSVAESSNLASENIQLFQDQLLLVPITCGCTGNRYFASWSMSMLKMDHLIRSCSPRLQQLQSLWLFSHGVRGRKAMEVKENGEAVLSWKEIRGILEVEEKREERLKKWMDPNLESFYPINVALSLAALGRACTQDDSSARPSMAEIVFNLSVIIQSSSKN</sequence>
<dbReference type="AlphaFoldDB" id="A0A7N2LYQ7"/>
<evidence type="ECO:0000256" key="1">
    <source>
        <dbReference type="SAM" id="SignalP"/>
    </source>
</evidence>
<feature type="domain" description="NFP/LYK4/5 first LysM" evidence="2">
    <location>
        <begin position="41"/>
        <end position="92"/>
    </location>
</feature>
<evidence type="ECO:0000259" key="2">
    <source>
        <dbReference type="Pfam" id="PF23446"/>
    </source>
</evidence>
<protein>
    <recommendedName>
        <fullName evidence="2">NFP/LYK4/5 first LysM domain-containing protein</fullName>
    </recommendedName>
</protein>
<dbReference type="PANTHER" id="PTHR45927">
    <property type="entry name" value="LYSM-DOMAIN RECEPTOR-LIKE KINASE-RELATED"/>
    <property type="match status" value="1"/>
</dbReference>
<evidence type="ECO:0000313" key="4">
    <source>
        <dbReference type="Proteomes" id="UP000594261"/>
    </source>
</evidence>
<proteinExistence type="predicted"/>
<reference evidence="3 4" key="1">
    <citation type="journal article" date="2016" name="G3 (Bethesda)">
        <title>First Draft Assembly and Annotation of the Genome of a California Endemic Oak Quercus lobata Nee (Fagaceae).</title>
        <authorList>
            <person name="Sork V.L."/>
            <person name="Fitz-Gibbon S.T."/>
            <person name="Puiu D."/>
            <person name="Crepeau M."/>
            <person name="Gugger P.F."/>
            <person name="Sherman R."/>
            <person name="Stevens K."/>
            <person name="Langley C.H."/>
            <person name="Pellegrini M."/>
            <person name="Salzberg S.L."/>
        </authorList>
    </citation>
    <scope>NUCLEOTIDE SEQUENCE [LARGE SCALE GENOMIC DNA]</scope>
    <source>
        <strain evidence="3 4">cv. SW786</strain>
    </source>
</reference>
<accession>A0A7N2LYQ7</accession>
<dbReference type="Proteomes" id="UP000594261">
    <property type="component" value="Chromosome 6"/>
</dbReference>
<dbReference type="EMBL" id="LRBV02000006">
    <property type="status" value="NOT_ANNOTATED_CDS"/>
    <property type="molecule type" value="Genomic_DNA"/>
</dbReference>
<keyword evidence="4" id="KW-1185">Reference proteome</keyword>
<reference evidence="3" key="2">
    <citation type="submission" date="2021-01" db="UniProtKB">
        <authorList>
            <consortium name="EnsemblPlants"/>
        </authorList>
    </citation>
    <scope>IDENTIFICATION</scope>
</reference>
<dbReference type="InParanoid" id="A0A7N2LYQ7"/>
<dbReference type="InterPro" id="IPR056561">
    <property type="entry name" value="NFP_LYK_LysM1"/>
</dbReference>
<organism evidence="3 4">
    <name type="scientific">Quercus lobata</name>
    <name type="common">Valley oak</name>
    <dbReference type="NCBI Taxonomy" id="97700"/>
    <lineage>
        <taxon>Eukaryota</taxon>
        <taxon>Viridiplantae</taxon>
        <taxon>Streptophyta</taxon>
        <taxon>Embryophyta</taxon>
        <taxon>Tracheophyta</taxon>
        <taxon>Spermatophyta</taxon>
        <taxon>Magnoliopsida</taxon>
        <taxon>eudicotyledons</taxon>
        <taxon>Gunneridae</taxon>
        <taxon>Pentapetalae</taxon>
        <taxon>rosids</taxon>
        <taxon>fabids</taxon>
        <taxon>Fagales</taxon>
        <taxon>Fagaceae</taxon>
        <taxon>Quercus</taxon>
    </lineage>
</organism>
<feature type="chain" id="PRO_5029843209" description="NFP/LYK4/5 first LysM domain-containing protein" evidence="1">
    <location>
        <begin position="23"/>
        <end position="221"/>
    </location>
</feature>
<feature type="signal peptide" evidence="1">
    <location>
        <begin position="1"/>
        <end position="22"/>
    </location>
</feature>